<keyword evidence="13" id="KW-1185">Reference proteome</keyword>
<dbReference type="NCBIfam" id="TIGR02796">
    <property type="entry name" value="tolQ"/>
    <property type="match status" value="1"/>
</dbReference>
<dbReference type="InterPro" id="IPR014163">
    <property type="entry name" value="Tol-Pal_TolQ"/>
</dbReference>
<gene>
    <name evidence="10 12" type="primary">tolQ</name>
    <name evidence="12" type="ORF">ACFPOC_18755</name>
</gene>
<evidence type="ECO:0000256" key="6">
    <source>
        <dbReference type="ARBA" id="ARBA00022692"/>
    </source>
</evidence>
<keyword evidence="3 10" id="KW-1003">Cell membrane</keyword>
<dbReference type="HAMAP" id="MF_02202">
    <property type="entry name" value="TolQ"/>
    <property type="match status" value="1"/>
</dbReference>
<dbReference type="InterPro" id="IPR002898">
    <property type="entry name" value="MotA_ExbB_proton_chnl"/>
</dbReference>
<sequence length="247" mass="25591">MEPATDYGMWGLFAHATWGVKLIMLGLVGASVWCWAVIVDKLVQLRAARAEARVFDRAFWSGEPLDGLYEQIGPAPRGRSQRVFAAGMGEWRRSHDAGGGLIAGAQARIERVMDVAIAKEGEALTRGLGVLATVGATAPFVGLFGTVWGIMNSFIGIAESQNTNLAVVAPGIAEALLATGLGLLAAIPAVVFYNKLSTDAERVVGGYEAFADEFATILSRQTAAQTAAQAGTQAGTQAGAATPGAAA</sequence>
<organism evidence="12 13">
    <name type="scientific">Rubellimicrobium aerolatum</name>
    <dbReference type="NCBI Taxonomy" id="490979"/>
    <lineage>
        <taxon>Bacteria</taxon>
        <taxon>Pseudomonadati</taxon>
        <taxon>Pseudomonadota</taxon>
        <taxon>Alphaproteobacteria</taxon>
        <taxon>Rhodobacterales</taxon>
        <taxon>Roseobacteraceae</taxon>
        <taxon>Rubellimicrobium</taxon>
    </lineage>
</organism>
<comment type="subunit">
    <text evidence="10">The Tol-Pal system is composed of five core proteins: the inner membrane proteins TolA, TolQ and TolR, the periplasmic protein TolB and the outer membrane protein Pal. They form a network linking the inner and outer membranes and the peptidoglycan layer.</text>
</comment>
<evidence type="ECO:0000256" key="8">
    <source>
        <dbReference type="ARBA" id="ARBA00023136"/>
    </source>
</evidence>
<comment type="subcellular location">
    <subcellularLocation>
        <location evidence="10">Cell inner membrane</location>
        <topology evidence="10">Multi-pass membrane protein</topology>
    </subcellularLocation>
    <subcellularLocation>
        <location evidence="1">Cell membrane</location>
        <topology evidence="1">Multi-pass membrane protein</topology>
    </subcellularLocation>
</comment>
<dbReference type="EMBL" id="JBHSNA010000058">
    <property type="protein sequence ID" value="MFC5568426.1"/>
    <property type="molecule type" value="Genomic_DNA"/>
</dbReference>
<dbReference type="RefSeq" id="WP_377110505.1">
    <property type="nucleotide sequence ID" value="NZ_JBHSNA010000058.1"/>
</dbReference>
<feature type="transmembrane region" description="Helical" evidence="10">
    <location>
        <begin position="171"/>
        <end position="193"/>
    </location>
</feature>
<keyword evidence="6 10" id="KW-0812">Transmembrane</keyword>
<dbReference type="InterPro" id="IPR050790">
    <property type="entry name" value="ExbB/TolQ_transport"/>
</dbReference>
<keyword evidence="7 10" id="KW-1133">Transmembrane helix</keyword>
<keyword evidence="8 10" id="KW-0472">Membrane</keyword>
<evidence type="ECO:0000256" key="3">
    <source>
        <dbReference type="ARBA" id="ARBA00022475"/>
    </source>
</evidence>
<evidence type="ECO:0000313" key="13">
    <source>
        <dbReference type="Proteomes" id="UP001596056"/>
    </source>
</evidence>
<reference evidence="13" key="1">
    <citation type="journal article" date="2019" name="Int. J. Syst. Evol. Microbiol.">
        <title>The Global Catalogue of Microorganisms (GCM) 10K type strain sequencing project: providing services to taxonomists for standard genome sequencing and annotation.</title>
        <authorList>
            <consortium name="The Broad Institute Genomics Platform"/>
            <consortium name="The Broad Institute Genome Sequencing Center for Infectious Disease"/>
            <person name="Wu L."/>
            <person name="Ma J."/>
        </authorList>
    </citation>
    <scope>NUCLEOTIDE SEQUENCE [LARGE SCALE GENOMIC DNA]</scope>
    <source>
        <strain evidence="13">KACC 11588</strain>
    </source>
</reference>
<feature type="transmembrane region" description="Helical" evidence="10">
    <location>
        <begin position="20"/>
        <end position="39"/>
    </location>
</feature>
<comment type="similarity">
    <text evidence="2 10">Belongs to the ExbB/TolQ family.</text>
</comment>
<evidence type="ECO:0000256" key="9">
    <source>
        <dbReference type="ARBA" id="ARBA00023306"/>
    </source>
</evidence>
<accession>A0ABW0SHN4</accession>
<dbReference type="Proteomes" id="UP001596056">
    <property type="component" value="Unassembled WGS sequence"/>
</dbReference>
<evidence type="ECO:0000256" key="2">
    <source>
        <dbReference type="ARBA" id="ARBA00010442"/>
    </source>
</evidence>
<evidence type="ECO:0000256" key="1">
    <source>
        <dbReference type="ARBA" id="ARBA00004651"/>
    </source>
</evidence>
<keyword evidence="9 10" id="KW-0131">Cell cycle</keyword>
<comment type="function">
    <text evidence="10">Part of the Tol-Pal system, which plays a role in outer membrane invagination during cell division and is important for maintaining outer membrane integrity.</text>
</comment>
<dbReference type="PANTHER" id="PTHR30625:SF3">
    <property type="entry name" value="TOL-PAL SYSTEM PROTEIN TOLQ"/>
    <property type="match status" value="1"/>
</dbReference>
<protein>
    <recommendedName>
        <fullName evidence="10">Tol-Pal system protein TolQ</fullName>
    </recommendedName>
</protein>
<feature type="domain" description="MotA/TolQ/ExbB proton channel" evidence="11">
    <location>
        <begin position="105"/>
        <end position="207"/>
    </location>
</feature>
<comment type="caution">
    <text evidence="12">The sequence shown here is derived from an EMBL/GenBank/DDBJ whole genome shotgun (WGS) entry which is preliminary data.</text>
</comment>
<keyword evidence="4 10" id="KW-0997">Cell inner membrane</keyword>
<dbReference type="Pfam" id="PF01618">
    <property type="entry name" value="MotA_ExbB"/>
    <property type="match status" value="1"/>
</dbReference>
<evidence type="ECO:0000259" key="11">
    <source>
        <dbReference type="Pfam" id="PF01618"/>
    </source>
</evidence>
<feature type="transmembrane region" description="Helical" evidence="10">
    <location>
        <begin position="128"/>
        <end position="151"/>
    </location>
</feature>
<evidence type="ECO:0000256" key="10">
    <source>
        <dbReference type="HAMAP-Rule" id="MF_02202"/>
    </source>
</evidence>
<name>A0ABW0SHN4_9RHOB</name>
<evidence type="ECO:0000256" key="7">
    <source>
        <dbReference type="ARBA" id="ARBA00022989"/>
    </source>
</evidence>
<evidence type="ECO:0000256" key="5">
    <source>
        <dbReference type="ARBA" id="ARBA00022618"/>
    </source>
</evidence>
<keyword evidence="5 10" id="KW-0132">Cell division</keyword>
<evidence type="ECO:0000256" key="4">
    <source>
        <dbReference type="ARBA" id="ARBA00022519"/>
    </source>
</evidence>
<proteinExistence type="inferred from homology"/>
<evidence type="ECO:0000313" key="12">
    <source>
        <dbReference type="EMBL" id="MFC5568426.1"/>
    </source>
</evidence>
<dbReference type="PANTHER" id="PTHR30625">
    <property type="entry name" value="PROTEIN TOLQ"/>
    <property type="match status" value="1"/>
</dbReference>